<gene>
    <name evidence="2" type="ORF">THAOC_08497</name>
</gene>
<proteinExistence type="predicted"/>
<dbReference type="EMBL" id="AGNL01008953">
    <property type="protein sequence ID" value="EJK70166.1"/>
    <property type="molecule type" value="Genomic_DNA"/>
</dbReference>
<evidence type="ECO:0000313" key="2">
    <source>
        <dbReference type="EMBL" id="EJK70166.1"/>
    </source>
</evidence>
<evidence type="ECO:0000313" key="3">
    <source>
        <dbReference type="Proteomes" id="UP000266841"/>
    </source>
</evidence>
<feature type="non-terminal residue" evidence="2">
    <location>
        <position position="1"/>
    </location>
</feature>
<name>K0T9V1_THAOC</name>
<protein>
    <submittedName>
        <fullName evidence="2">Uncharacterized protein</fullName>
    </submittedName>
</protein>
<dbReference type="Proteomes" id="UP000266841">
    <property type="component" value="Unassembled WGS sequence"/>
</dbReference>
<keyword evidence="3" id="KW-1185">Reference proteome</keyword>
<organism evidence="2 3">
    <name type="scientific">Thalassiosira oceanica</name>
    <name type="common">Marine diatom</name>
    <dbReference type="NCBI Taxonomy" id="159749"/>
    <lineage>
        <taxon>Eukaryota</taxon>
        <taxon>Sar</taxon>
        <taxon>Stramenopiles</taxon>
        <taxon>Ochrophyta</taxon>
        <taxon>Bacillariophyta</taxon>
        <taxon>Coscinodiscophyceae</taxon>
        <taxon>Thalassiosirophycidae</taxon>
        <taxon>Thalassiosirales</taxon>
        <taxon>Thalassiosiraceae</taxon>
        <taxon>Thalassiosira</taxon>
    </lineage>
</organism>
<feature type="compositionally biased region" description="Polar residues" evidence="1">
    <location>
        <begin position="23"/>
        <end position="34"/>
    </location>
</feature>
<evidence type="ECO:0000256" key="1">
    <source>
        <dbReference type="SAM" id="MobiDB-lite"/>
    </source>
</evidence>
<feature type="region of interest" description="Disordered" evidence="1">
    <location>
        <begin position="23"/>
        <end position="65"/>
    </location>
</feature>
<accession>K0T9V1</accession>
<dbReference type="AlphaFoldDB" id="K0T9V1"/>
<sequence length="197" mass="21309">LCSRLGEATSQIGWNDHTNLASAHSAKNVSQTRPLRSEDARGGAGSDTRRPCNAPQSPGTPAGNVTRYAALGLTRLGHDRLVPGSLHSSITPSLSSPLLVLTAFGRGLLQVLKLKSWGDTNNNQLKPRTTTAVASFSVKSEGHPLATQKESSWRMFTSSITEESSSSLPLWELSMITLVCRNYLDKEFQDFLNSNTI</sequence>
<reference evidence="2 3" key="1">
    <citation type="journal article" date="2012" name="Genome Biol.">
        <title>Genome and low-iron response of an oceanic diatom adapted to chronic iron limitation.</title>
        <authorList>
            <person name="Lommer M."/>
            <person name="Specht M."/>
            <person name="Roy A.S."/>
            <person name="Kraemer L."/>
            <person name="Andreson R."/>
            <person name="Gutowska M.A."/>
            <person name="Wolf J."/>
            <person name="Bergner S.V."/>
            <person name="Schilhabel M.B."/>
            <person name="Klostermeier U.C."/>
            <person name="Beiko R.G."/>
            <person name="Rosenstiel P."/>
            <person name="Hippler M."/>
            <person name="Laroche J."/>
        </authorList>
    </citation>
    <scope>NUCLEOTIDE SEQUENCE [LARGE SCALE GENOMIC DNA]</scope>
    <source>
        <strain evidence="2 3">CCMP1005</strain>
    </source>
</reference>
<comment type="caution">
    <text evidence="2">The sequence shown here is derived from an EMBL/GenBank/DDBJ whole genome shotgun (WGS) entry which is preliminary data.</text>
</comment>